<dbReference type="PANTHER" id="PTHR45570">
    <property type="entry name" value="CARBOXYLIC ESTER HYDROLASE"/>
    <property type="match status" value="1"/>
</dbReference>
<organism evidence="5 6">
    <name type="scientific">Mortierella hygrophila</name>
    <dbReference type="NCBI Taxonomy" id="979708"/>
    <lineage>
        <taxon>Eukaryota</taxon>
        <taxon>Fungi</taxon>
        <taxon>Fungi incertae sedis</taxon>
        <taxon>Mucoromycota</taxon>
        <taxon>Mortierellomycotina</taxon>
        <taxon>Mortierellomycetes</taxon>
        <taxon>Mortierellales</taxon>
        <taxon>Mortierellaceae</taxon>
        <taxon>Mortierella</taxon>
    </lineage>
</organism>
<dbReference type="Proteomes" id="UP000723463">
    <property type="component" value="Unassembled WGS sequence"/>
</dbReference>
<evidence type="ECO:0000313" key="5">
    <source>
        <dbReference type="EMBL" id="KAF9549798.1"/>
    </source>
</evidence>
<dbReference type="PROSITE" id="PS00122">
    <property type="entry name" value="CARBOXYLESTERASE_B_1"/>
    <property type="match status" value="1"/>
</dbReference>
<dbReference type="PANTHER" id="PTHR45570:SF1">
    <property type="entry name" value="CARBOXYLIC ESTER HYDROLASE"/>
    <property type="match status" value="1"/>
</dbReference>
<dbReference type="EMBL" id="JAAAXW010000016">
    <property type="protein sequence ID" value="KAF9549798.1"/>
    <property type="molecule type" value="Genomic_DNA"/>
</dbReference>
<evidence type="ECO:0000256" key="2">
    <source>
        <dbReference type="ARBA" id="ARBA00022801"/>
    </source>
</evidence>
<dbReference type="EC" id="3.1.1.-" evidence="3"/>
<dbReference type="InterPro" id="IPR029058">
    <property type="entry name" value="AB_hydrolase_fold"/>
</dbReference>
<evidence type="ECO:0000256" key="1">
    <source>
        <dbReference type="ARBA" id="ARBA00005964"/>
    </source>
</evidence>
<sequence>MILALQWVKKNIASFGGDPNRVTVFGESAGATSIRALLSAPSTFDLYQSVIGESDPINIPYHTPQSAARLTNYLIRGNDEGCYCYKAVAITKLKAT</sequence>
<dbReference type="InterPro" id="IPR002018">
    <property type="entry name" value="CarbesteraseB"/>
</dbReference>
<dbReference type="InterPro" id="IPR019826">
    <property type="entry name" value="Carboxylesterase_B_AS"/>
</dbReference>
<dbReference type="Pfam" id="PF00135">
    <property type="entry name" value="COesterase"/>
    <property type="match status" value="1"/>
</dbReference>
<dbReference type="Gene3D" id="3.40.50.1820">
    <property type="entry name" value="alpha/beta hydrolase"/>
    <property type="match status" value="1"/>
</dbReference>
<accession>A0A9P6K7C4</accession>
<evidence type="ECO:0000259" key="4">
    <source>
        <dbReference type="Pfam" id="PF00135"/>
    </source>
</evidence>
<name>A0A9P6K7C4_9FUNG</name>
<evidence type="ECO:0000313" key="6">
    <source>
        <dbReference type="Proteomes" id="UP000723463"/>
    </source>
</evidence>
<evidence type="ECO:0000256" key="3">
    <source>
        <dbReference type="RuleBase" id="RU361235"/>
    </source>
</evidence>
<feature type="domain" description="Carboxylesterase type B" evidence="4">
    <location>
        <begin position="1"/>
        <end position="71"/>
    </location>
</feature>
<keyword evidence="2 3" id="KW-0378">Hydrolase</keyword>
<keyword evidence="6" id="KW-1185">Reference proteome</keyword>
<reference evidence="5" key="1">
    <citation type="journal article" date="2020" name="Fungal Divers.">
        <title>Resolving the Mortierellaceae phylogeny through synthesis of multi-gene phylogenetics and phylogenomics.</title>
        <authorList>
            <person name="Vandepol N."/>
            <person name="Liber J."/>
            <person name="Desiro A."/>
            <person name="Na H."/>
            <person name="Kennedy M."/>
            <person name="Barry K."/>
            <person name="Grigoriev I.V."/>
            <person name="Miller A.N."/>
            <person name="O'Donnell K."/>
            <person name="Stajich J.E."/>
            <person name="Bonito G."/>
        </authorList>
    </citation>
    <scope>NUCLEOTIDE SEQUENCE</scope>
    <source>
        <strain evidence="5">NRRL 2591</strain>
    </source>
</reference>
<proteinExistence type="inferred from homology"/>
<comment type="similarity">
    <text evidence="1 3">Belongs to the type-B carboxylesterase/lipase family.</text>
</comment>
<comment type="caution">
    <text evidence="5">The sequence shown here is derived from an EMBL/GenBank/DDBJ whole genome shotgun (WGS) entry which is preliminary data.</text>
</comment>
<protein>
    <recommendedName>
        <fullName evidence="3">Carboxylic ester hydrolase</fullName>
        <ecNumber evidence="3">3.1.1.-</ecNumber>
    </recommendedName>
</protein>
<gene>
    <name evidence="5" type="ORF">EC957_002864</name>
</gene>
<dbReference type="SUPFAM" id="SSF53474">
    <property type="entry name" value="alpha/beta-Hydrolases"/>
    <property type="match status" value="1"/>
</dbReference>
<dbReference type="AlphaFoldDB" id="A0A9P6K7C4"/>
<dbReference type="GO" id="GO:0016787">
    <property type="term" value="F:hydrolase activity"/>
    <property type="evidence" value="ECO:0007669"/>
    <property type="project" value="UniProtKB-KW"/>
</dbReference>